<gene>
    <name evidence="9" type="ORF">GQX73_g6197</name>
</gene>
<evidence type="ECO:0000256" key="2">
    <source>
        <dbReference type="ARBA" id="ARBA00022692"/>
    </source>
</evidence>
<evidence type="ECO:0000256" key="6">
    <source>
        <dbReference type="SAM" id="MobiDB-lite"/>
    </source>
</evidence>
<feature type="transmembrane region" description="Helical" evidence="7">
    <location>
        <begin position="221"/>
        <end position="242"/>
    </location>
</feature>
<comment type="similarity">
    <text evidence="5">Belongs to the SAT4 family.</text>
</comment>
<feature type="transmembrane region" description="Helical" evidence="7">
    <location>
        <begin position="61"/>
        <end position="82"/>
    </location>
</feature>
<dbReference type="Proteomes" id="UP000481858">
    <property type="component" value="Unassembled WGS sequence"/>
</dbReference>
<feature type="transmembrane region" description="Helical" evidence="7">
    <location>
        <begin position="140"/>
        <end position="164"/>
    </location>
</feature>
<protein>
    <recommendedName>
        <fullName evidence="8">Rhodopsin domain-containing protein</fullName>
    </recommendedName>
</protein>
<evidence type="ECO:0000313" key="9">
    <source>
        <dbReference type="EMBL" id="KAF2967361.1"/>
    </source>
</evidence>
<dbReference type="InterPro" id="IPR049326">
    <property type="entry name" value="Rhodopsin_dom_fungi"/>
</dbReference>
<dbReference type="Pfam" id="PF20684">
    <property type="entry name" value="Fung_rhodopsin"/>
    <property type="match status" value="1"/>
</dbReference>
<accession>A0A7C8IME3</accession>
<comment type="subcellular location">
    <subcellularLocation>
        <location evidence="1">Membrane</location>
        <topology evidence="1">Multi-pass membrane protein</topology>
    </subcellularLocation>
</comment>
<sequence>MDFDTPALEPPPGIQPNFDNPPNGNVQAHFGLAICIFLVFTGASLRAYSKIFCMKQAHLEDYVGLLALGPYIGFVYGVYYLMRTTGIYVHQWNIRASTVPSALYIVYINTALFQATIGTVKTAILLDWTRTFVPRGRTSFWWTCQIVMWANIVYYIVVTITSAISCSPREKIWHPTTPGTCFNTRVFFVTNASLNLASDILILALPHRVIWNLKMSTQKKIGVSLVFAVGVIACLVGAHLYLRLSPRKIRLAGSSEVSQKLSTWNSSVFGRGPTLEAGWDQPPNEPKLEQVQAASHSTLELHAPKAMKPCVLCTTSRRAPDPHVRDTRPHVWPSRHDPTTSWYEEGTGTPEP</sequence>
<dbReference type="OrthoDB" id="444631at2759"/>
<evidence type="ECO:0000256" key="7">
    <source>
        <dbReference type="SAM" id="Phobius"/>
    </source>
</evidence>
<evidence type="ECO:0000256" key="1">
    <source>
        <dbReference type="ARBA" id="ARBA00004141"/>
    </source>
</evidence>
<feature type="transmembrane region" description="Helical" evidence="7">
    <location>
        <begin position="28"/>
        <end position="49"/>
    </location>
</feature>
<evidence type="ECO:0000313" key="10">
    <source>
        <dbReference type="Proteomes" id="UP000481858"/>
    </source>
</evidence>
<feature type="region of interest" description="Disordered" evidence="6">
    <location>
        <begin position="316"/>
        <end position="352"/>
    </location>
</feature>
<evidence type="ECO:0000256" key="5">
    <source>
        <dbReference type="ARBA" id="ARBA00038359"/>
    </source>
</evidence>
<name>A0A7C8IME3_9PEZI</name>
<feature type="transmembrane region" description="Helical" evidence="7">
    <location>
        <begin position="102"/>
        <end position="128"/>
    </location>
</feature>
<dbReference type="InParanoid" id="A0A7C8IME3"/>
<feature type="compositionally biased region" description="Basic and acidic residues" evidence="6">
    <location>
        <begin position="318"/>
        <end position="338"/>
    </location>
</feature>
<dbReference type="PANTHER" id="PTHR33048">
    <property type="entry name" value="PTH11-LIKE INTEGRAL MEMBRANE PROTEIN (AFU_ORTHOLOGUE AFUA_5G11245)"/>
    <property type="match status" value="1"/>
</dbReference>
<dbReference type="PANTHER" id="PTHR33048:SF47">
    <property type="entry name" value="INTEGRAL MEMBRANE PROTEIN-RELATED"/>
    <property type="match status" value="1"/>
</dbReference>
<dbReference type="GO" id="GO:0016020">
    <property type="term" value="C:membrane"/>
    <property type="evidence" value="ECO:0007669"/>
    <property type="project" value="UniProtKB-SubCell"/>
</dbReference>
<keyword evidence="2 7" id="KW-0812">Transmembrane</keyword>
<keyword evidence="4 7" id="KW-0472">Membrane</keyword>
<feature type="domain" description="Rhodopsin" evidence="8">
    <location>
        <begin position="45"/>
        <end position="237"/>
    </location>
</feature>
<organism evidence="9 10">
    <name type="scientific">Xylaria multiplex</name>
    <dbReference type="NCBI Taxonomy" id="323545"/>
    <lineage>
        <taxon>Eukaryota</taxon>
        <taxon>Fungi</taxon>
        <taxon>Dikarya</taxon>
        <taxon>Ascomycota</taxon>
        <taxon>Pezizomycotina</taxon>
        <taxon>Sordariomycetes</taxon>
        <taxon>Xylariomycetidae</taxon>
        <taxon>Xylariales</taxon>
        <taxon>Xylariaceae</taxon>
        <taxon>Xylaria</taxon>
    </lineage>
</organism>
<keyword evidence="10" id="KW-1185">Reference proteome</keyword>
<evidence type="ECO:0000256" key="4">
    <source>
        <dbReference type="ARBA" id="ARBA00023136"/>
    </source>
</evidence>
<keyword evidence="3 7" id="KW-1133">Transmembrane helix</keyword>
<evidence type="ECO:0000259" key="8">
    <source>
        <dbReference type="Pfam" id="PF20684"/>
    </source>
</evidence>
<comment type="caution">
    <text evidence="9">The sequence shown here is derived from an EMBL/GenBank/DDBJ whole genome shotgun (WGS) entry which is preliminary data.</text>
</comment>
<dbReference type="AlphaFoldDB" id="A0A7C8IME3"/>
<dbReference type="EMBL" id="WUBL01000069">
    <property type="protein sequence ID" value="KAF2967361.1"/>
    <property type="molecule type" value="Genomic_DNA"/>
</dbReference>
<reference evidence="9 10" key="1">
    <citation type="submission" date="2019-12" db="EMBL/GenBank/DDBJ databases">
        <title>Draft genome sequence of the ascomycete Xylaria multiplex DSM 110363.</title>
        <authorList>
            <person name="Buettner E."/>
            <person name="Kellner H."/>
        </authorList>
    </citation>
    <scope>NUCLEOTIDE SEQUENCE [LARGE SCALE GENOMIC DNA]</scope>
    <source>
        <strain evidence="9 10">DSM 110363</strain>
    </source>
</reference>
<dbReference type="InterPro" id="IPR052337">
    <property type="entry name" value="SAT4-like"/>
</dbReference>
<proteinExistence type="inferred from homology"/>
<evidence type="ECO:0000256" key="3">
    <source>
        <dbReference type="ARBA" id="ARBA00022989"/>
    </source>
</evidence>